<gene>
    <name evidence="1" type="ORF">QLQ84_16645</name>
</gene>
<evidence type="ECO:0000313" key="2">
    <source>
        <dbReference type="Proteomes" id="UP001244242"/>
    </source>
</evidence>
<dbReference type="RefSeq" id="WP_282722877.1">
    <property type="nucleotide sequence ID" value="NZ_JASCQO010000044.1"/>
</dbReference>
<comment type="caution">
    <text evidence="1">The sequence shown here is derived from an EMBL/GenBank/DDBJ whole genome shotgun (WGS) entry which is preliminary data.</text>
</comment>
<reference evidence="1 2" key="1">
    <citation type="submission" date="2023-04" db="EMBL/GenBank/DDBJ databases">
        <title>Halomonas strains isolated from rhizosphere soil.</title>
        <authorList>
            <person name="Xu L."/>
            <person name="Sun J.-Q."/>
        </authorList>
    </citation>
    <scope>NUCLEOTIDE SEQUENCE [LARGE SCALE GENOMIC DNA]</scope>
    <source>
        <strain evidence="1 2">LN1S58</strain>
    </source>
</reference>
<dbReference type="Proteomes" id="UP001244242">
    <property type="component" value="Unassembled WGS sequence"/>
</dbReference>
<evidence type="ECO:0000313" key="1">
    <source>
        <dbReference type="EMBL" id="MDI5935427.1"/>
    </source>
</evidence>
<keyword evidence="2" id="KW-1185">Reference proteome</keyword>
<protein>
    <recommendedName>
        <fullName evidence="3">Secreted protein</fullName>
    </recommendedName>
</protein>
<accession>A0ABT6VN62</accession>
<proteinExistence type="predicted"/>
<name>A0ABT6VN62_9GAMM</name>
<dbReference type="EMBL" id="JASCQO010000044">
    <property type="protein sequence ID" value="MDI5935427.1"/>
    <property type="molecule type" value="Genomic_DNA"/>
</dbReference>
<evidence type="ECO:0008006" key="3">
    <source>
        <dbReference type="Google" id="ProtNLM"/>
    </source>
</evidence>
<sequence>MDPISVLFAALLDSTSSAVSNHMQEALGTETKTVTVEHNDQRISFQHQLWRIRHESVCVDKRDRIDEFSKCTLAAKEIFVDACRYLRENQGSGLKYDKTKNMYCTASSSFKPTIAFVAPASQASPLELARRECNRLVLQQPESVEAREEACARYEALKSQEQ</sequence>
<organism evidence="1 2">
    <name type="scientific">Halomonas kalidii</name>
    <dbReference type="NCBI Taxonomy" id="3043293"/>
    <lineage>
        <taxon>Bacteria</taxon>
        <taxon>Pseudomonadati</taxon>
        <taxon>Pseudomonadota</taxon>
        <taxon>Gammaproteobacteria</taxon>
        <taxon>Oceanospirillales</taxon>
        <taxon>Halomonadaceae</taxon>
        <taxon>Halomonas</taxon>
    </lineage>
</organism>